<sequence>MLGDSFGQLVGAAGAAAAAVIALEQISNCFGILPFYQLADSSQVSGAAAVKAYIVQLAVNYIKMNLAGAYSDGFISKHISFLHCITTYIRQFDKNK</sequence>
<name>E8LB25_9FIRM</name>
<comment type="caution">
    <text evidence="1">The sequence shown here is derived from an EMBL/GenBank/DDBJ whole genome shotgun (WGS) entry which is preliminary data.</text>
</comment>
<proteinExistence type="predicted"/>
<evidence type="ECO:0000313" key="1">
    <source>
        <dbReference type="EMBL" id="EFY05941.1"/>
    </source>
</evidence>
<gene>
    <name evidence="1" type="ORF">HMPREF9443_00033</name>
</gene>
<protein>
    <submittedName>
        <fullName evidence="1">Uncharacterized protein</fullName>
    </submittedName>
</protein>
<reference evidence="1 2" key="1">
    <citation type="submission" date="2011-01" db="EMBL/GenBank/DDBJ databases">
        <authorList>
            <person name="Weinstock G."/>
            <person name="Sodergren E."/>
            <person name="Clifton S."/>
            <person name="Fulton L."/>
            <person name="Fulton B."/>
            <person name="Courtney L."/>
            <person name="Fronick C."/>
            <person name="Harrison M."/>
            <person name="Strong C."/>
            <person name="Farmer C."/>
            <person name="Delahaunty K."/>
            <person name="Markovic C."/>
            <person name="Hall O."/>
            <person name="Minx P."/>
            <person name="Tomlinson C."/>
            <person name="Mitreva M."/>
            <person name="Hou S."/>
            <person name="Chen J."/>
            <person name="Wollam A."/>
            <person name="Pepin K.H."/>
            <person name="Johnson M."/>
            <person name="Bhonagiri V."/>
            <person name="Zhang X."/>
            <person name="Suruliraj S."/>
            <person name="Warren W."/>
            <person name="Chinwalla A."/>
            <person name="Mardis E.R."/>
            <person name="Wilson R.K."/>
        </authorList>
    </citation>
    <scope>NUCLEOTIDE SEQUENCE [LARGE SCALE GENOMIC DNA]</scope>
    <source>
        <strain evidence="1 2">YIT 12067</strain>
    </source>
</reference>
<accession>E8LB25</accession>
<keyword evidence="2" id="KW-1185">Reference proteome</keyword>
<organism evidence="1 2">
    <name type="scientific">Phascolarctobacterium succinatutens YIT 12067</name>
    <dbReference type="NCBI Taxonomy" id="626939"/>
    <lineage>
        <taxon>Bacteria</taxon>
        <taxon>Bacillati</taxon>
        <taxon>Bacillota</taxon>
        <taxon>Negativicutes</taxon>
        <taxon>Acidaminococcales</taxon>
        <taxon>Acidaminococcaceae</taxon>
        <taxon>Phascolarctobacterium</taxon>
    </lineage>
</organism>
<dbReference type="EMBL" id="AEVN01000003">
    <property type="protein sequence ID" value="EFY05941.1"/>
    <property type="molecule type" value="Genomic_DNA"/>
</dbReference>
<evidence type="ECO:0000313" key="2">
    <source>
        <dbReference type="Proteomes" id="UP000004923"/>
    </source>
</evidence>
<dbReference type="AlphaFoldDB" id="E8LB25"/>
<dbReference type="Proteomes" id="UP000004923">
    <property type="component" value="Unassembled WGS sequence"/>
</dbReference>
<dbReference type="HOGENOM" id="CLU_2357266_0_0_9"/>